<dbReference type="KEGG" id="psuu:Psuf_024910"/>
<sequence>MAYKANLSILASRYGDLERRVLDRFVSQPDLTEVAVDTSHTLLLDYLILDGVLEYLRPAEGALWAGPGDPPPYELSTPDSHYGPALWG</sequence>
<accession>A0A6F8YGT0</accession>
<evidence type="ECO:0000313" key="3">
    <source>
        <dbReference type="Proteomes" id="UP000503011"/>
    </source>
</evidence>
<organism evidence="2 3">
    <name type="scientific">Phytohabitans suffuscus</name>
    <dbReference type="NCBI Taxonomy" id="624315"/>
    <lineage>
        <taxon>Bacteria</taxon>
        <taxon>Bacillati</taxon>
        <taxon>Actinomycetota</taxon>
        <taxon>Actinomycetes</taxon>
        <taxon>Micromonosporales</taxon>
        <taxon>Micromonosporaceae</taxon>
    </lineage>
</organism>
<protein>
    <submittedName>
        <fullName evidence="2">Uncharacterized protein</fullName>
    </submittedName>
</protein>
<name>A0A6F8YGT0_9ACTN</name>
<feature type="region of interest" description="Disordered" evidence="1">
    <location>
        <begin position="65"/>
        <end position="88"/>
    </location>
</feature>
<reference evidence="2 3" key="1">
    <citation type="submission" date="2020-03" db="EMBL/GenBank/DDBJ databases">
        <title>Whole genome shotgun sequence of Phytohabitans suffuscus NBRC 105367.</title>
        <authorList>
            <person name="Komaki H."/>
            <person name="Tamura T."/>
        </authorList>
    </citation>
    <scope>NUCLEOTIDE SEQUENCE [LARGE SCALE GENOMIC DNA]</scope>
    <source>
        <strain evidence="2 3">NBRC 105367</strain>
    </source>
</reference>
<gene>
    <name evidence="2" type="ORF">Psuf_024910</name>
</gene>
<reference evidence="2 3" key="2">
    <citation type="submission" date="2020-03" db="EMBL/GenBank/DDBJ databases">
        <authorList>
            <person name="Ichikawa N."/>
            <person name="Kimura A."/>
            <person name="Kitahashi Y."/>
            <person name="Uohara A."/>
        </authorList>
    </citation>
    <scope>NUCLEOTIDE SEQUENCE [LARGE SCALE GENOMIC DNA]</scope>
    <source>
        <strain evidence="2 3">NBRC 105367</strain>
    </source>
</reference>
<dbReference type="AlphaFoldDB" id="A0A6F8YGT0"/>
<evidence type="ECO:0000313" key="2">
    <source>
        <dbReference type="EMBL" id="BCB85178.1"/>
    </source>
</evidence>
<dbReference type="EMBL" id="AP022871">
    <property type="protein sequence ID" value="BCB85178.1"/>
    <property type="molecule type" value="Genomic_DNA"/>
</dbReference>
<keyword evidence="3" id="KW-1185">Reference proteome</keyword>
<dbReference type="RefSeq" id="WP_173156694.1">
    <property type="nucleotide sequence ID" value="NZ_AP022871.1"/>
</dbReference>
<dbReference type="Proteomes" id="UP000503011">
    <property type="component" value="Chromosome"/>
</dbReference>
<evidence type="ECO:0000256" key="1">
    <source>
        <dbReference type="SAM" id="MobiDB-lite"/>
    </source>
</evidence>
<proteinExistence type="predicted"/>